<feature type="transmembrane region" description="Helical" evidence="6">
    <location>
        <begin position="330"/>
        <end position="347"/>
    </location>
</feature>
<feature type="domain" description="UspA" evidence="7">
    <location>
        <begin position="474"/>
        <end position="609"/>
    </location>
</feature>
<feature type="transmembrane region" description="Helical" evidence="6">
    <location>
        <begin position="416"/>
        <end position="433"/>
    </location>
</feature>
<evidence type="ECO:0000256" key="3">
    <source>
        <dbReference type="ARBA" id="ARBA00022692"/>
    </source>
</evidence>
<dbReference type="Pfam" id="PF00582">
    <property type="entry name" value="Usp"/>
    <property type="match status" value="2"/>
</dbReference>
<keyword evidence="2" id="KW-1003">Cell membrane</keyword>
<feature type="transmembrane region" description="Helical" evidence="6">
    <location>
        <begin position="153"/>
        <end position="174"/>
    </location>
</feature>
<keyword evidence="9" id="KW-1185">Reference proteome</keyword>
<dbReference type="InterPro" id="IPR006016">
    <property type="entry name" value="UspA"/>
</dbReference>
<dbReference type="PANTHER" id="PTHR42770:SF11">
    <property type="entry name" value="INNER MEMBRANE TRANSPORT PROTEIN YBAT"/>
    <property type="match status" value="1"/>
</dbReference>
<organism evidence="8 9">
    <name type="scientific">Halohasta litorea</name>
    <dbReference type="NCBI Taxonomy" id="869891"/>
    <lineage>
        <taxon>Archaea</taxon>
        <taxon>Methanobacteriati</taxon>
        <taxon>Methanobacteriota</taxon>
        <taxon>Stenosarchaea group</taxon>
        <taxon>Halobacteria</taxon>
        <taxon>Halobacteriales</taxon>
        <taxon>Haloferacaceae</taxon>
        <taxon>Halohasta</taxon>
    </lineage>
</organism>
<comment type="subcellular location">
    <subcellularLocation>
        <location evidence="1">Cell membrane</location>
        <topology evidence="1">Multi-pass membrane protein</topology>
    </subcellularLocation>
</comment>
<keyword evidence="4 6" id="KW-1133">Transmembrane helix</keyword>
<evidence type="ECO:0000256" key="1">
    <source>
        <dbReference type="ARBA" id="ARBA00004651"/>
    </source>
</evidence>
<dbReference type="Pfam" id="PF13520">
    <property type="entry name" value="AA_permease_2"/>
    <property type="match status" value="1"/>
</dbReference>
<feature type="transmembrane region" description="Helical" evidence="6">
    <location>
        <begin position="128"/>
        <end position="146"/>
    </location>
</feature>
<accession>A0ABD6D6L6</accession>
<feature type="transmembrane region" description="Helical" evidence="6">
    <location>
        <begin position="194"/>
        <end position="214"/>
    </location>
</feature>
<dbReference type="SUPFAM" id="SSF52402">
    <property type="entry name" value="Adenine nucleotide alpha hydrolases-like"/>
    <property type="match status" value="2"/>
</dbReference>
<dbReference type="PANTHER" id="PTHR42770">
    <property type="entry name" value="AMINO ACID TRANSPORTER-RELATED"/>
    <property type="match status" value="1"/>
</dbReference>
<dbReference type="CDD" id="cd00293">
    <property type="entry name" value="USP-like"/>
    <property type="match status" value="2"/>
</dbReference>
<sequence length="748" mass="79301">MGDEELAKDLGLVSAMTIGIGTMIGAGIFVLPGVAAQEAGPIVVVSFVVGGVIAMVNALSISELGTAMPKAGGGYYYVNRALGPMFGSIAGLGDWMGLAFASAFYSIGFGQYLSTLAPIPGVLFLNDIQIGALIAGGIFVAINYIGAKETGSIQTVIVFTLLAILGVFAIAGWLSFDYARLISEGGLAPEGYGAILPATALVFVSFLGYAKIATVAEEMKNPGRNLPIAIIGSVGIVTVIYAILVTVMLGVVPWPELSLDAPVADAARVAFPGGLAGIAATIMTLGALLATASSANASILSSARINFAMGRDKIVTDWLNEIHPNYATPYRSIALTGGMILVLIAFLGRDLEILAKAASVLHLMVYALMNVALIVFRETDPEGYDPDFRVPLYPITPIVGTILSLALIGFMNPNEIALSALFVVVAVSWYFLYARGETDHQGYLGQYVLDRADEMPDAAVSAASTVQPDNSDYRVMVPLSNPRTEKDLIELGSLIAKAKGGTVVATHIVQVPDQTPLYGGSEHVDRIDAESKKLLEAAREDANTFDADVETKTVVSHRSFEEVFDAARSDEADLVVMGWNPNSPLAAGRVESPLDELTGDLPCDFLVLKDRSFDLSDVLVPTAGGYSSDLSAEVAEVLLEEGSDVSLLYVVDDESEQSEGETFLSEWAAERGLDDAERIVDTTGDVEDAIARHAEDRSMVIIGATREGLLSRLVRGSLAFEVLNDVDSSVLLAERPQKRSLKERLFGR</sequence>
<dbReference type="Gene3D" id="1.20.1740.10">
    <property type="entry name" value="Amino acid/polyamine transporter I"/>
    <property type="match status" value="1"/>
</dbReference>
<reference evidence="8 9" key="1">
    <citation type="journal article" date="2019" name="Int. J. Syst. Evol. Microbiol.">
        <title>The Global Catalogue of Microorganisms (GCM) 10K type strain sequencing project: providing services to taxonomists for standard genome sequencing and annotation.</title>
        <authorList>
            <consortium name="The Broad Institute Genomics Platform"/>
            <consortium name="The Broad Institute Genome Sequencing Center for Infectious Disease"/>
            <person name="Wu L."/>
            <person name="Ma J."/>
        </authorList>
    </citation>
    <scope>NUCLEOTIDE SEQUENCE [LARGE SCALE GENOMIC DNA]</scope>
    <source>
        <strain evidence="8 9">CGMCC 1.10593</strain>
    </source>
</reference>
<dbReference type="RefSeq" id="WP_256395704.1">
    <property type="nucleotide sequence ID" value="NZ_JANHDJ010000002.1"/>
</dbReference>
<protein>
    <submittedName>
        <fullName evidence="8">Amino acid permease</fullName>
    </submittedName>
</protein>
<comment type="caution">
    <text evidence="8">The sequence shown here is derived from an EMBL/GenBank/DDBJ whole genome shotgun (WGS) entry which is preliminary data.</text>
</comment>
<feature type="transmembrane region" description="Helical" evidence="6">
    <location>
        <begin position="353"/>
        <end position="376"/>
    </location>
</feature>
<name>A0ABD6D6L6_9EURY</name>
<dbReference type="Gene3D" id="3.40.50.12370">
    <property type="match status" value="1"/>
</dbReference>
<dbReference type="InterPro" id="IPR002293">
    <property type="entry name" value="AA/rel_permease1"/>
</dbReference>
<dbReference type="EMBL" id="JBHUDM010000002">
    <property type="protein sequence ID" value="MFD1641919.1"/>
    <property type="molecule type" value="Genomic_DNA"/>
</dbReference>
<feature type="transmembrane region" description="Helical" evidence="6">
    <location>
        <begin position="42"/>
        <end position="61"/>
    </location>
</feature>
<dbReference type="GO" id="GO:0005886">
    <property type="term" value="C:plasma membrane"/>
    <property type="evidence" value="ECO:0007669"/>
    <property type="project" value="UniProtKB-SubCell"/>
</dbReference>
<feature type="transmembrane region" description="Helical" evidence="6">
    <location>
        <begin position="269"/>
        <end position="290"/>
    </location>
</feature>
<evidence type="ECO:0000256" key="4">
    <source>
        <dbReference type="ARBA" id="ARBA00022989"/>
    </source>
</evidence>
<dbReference type="AlphaFoldDB" id="A0ABD6D6L6"/>
<keyword evidence="3 6" id="KW-0812">Transmembrane</keyword>
<proteinExistence type="predicted"/>
<feature type="transmembrane region" description="Helical" evidence="6">
    <location>
        <begin position="12"/>
        <end position="36"/>
    </location>
</feature>
<dbReference type="InterPro" id="IPR050367">
    <property type="entry name" value="APC_superfamily"/>
</dbReference>
<evidence type="ECO:0000256" key="2">
    <source>
        <dbReference type="ARBA" id="ARBA00022475"/>
    </source>
</evidence>
<evidence type="ECO:0000259" key="7">
    <source>
        <dbReference type="Pfam" id="PF00582"/>
    </source>
</evidence>
<dbReference type="Proteomes" id="UP001597052">
    <property type="component" value="Unassembled WGS sequence"/>
</dbReference>
<feature type="transmembrane region" description="Helical" evidence="6">
    <location>
        <begin position="226"/>
        <end position="249"/>
    </location>
</feature>
<feature type="transmembrane region" description="Helical" evidence="6">
    <location>
        <begin position="388"/>
        <end position="410"/>
    </location>
</feature>
<evidence type="ECO:0000313" key="9">
    <source>
        <dbReference type="Proteomes" id="UP001597052"/>
    </source>
</evidence>
<evidence type="ECO:0000256" key="6">
    <source>
        <dbReference type="SAM" id="Phobius"/>
    </source>
</evidence>
<evidence type="ECO:0000313" key="8">
    <source>
        <dbReference type="EMBL" id="MFD1641919.1"/>
    </source>
</evidence>
<feature type="transmembrane region" description="Helical" evidence="6">
    <location>
        <begin position="82"/>
        <end position="108"/>
    </location>
</feature>
<evidence type="ECO:0000256" key="5">
    <source>
        <dbReference type="ARBA" id="ARBA00023136"/>
    </source>
</evidence>
<gene>
    <name evidence="8" type="ORF">ACFSBW_08535</name>
</gene>
<keyword evidence="5 6" id="KW-0472">Membrane</keyword>
<feature type="domain" description="UspA" evidence="7">
    <location>
        <begin position="618"/>
        <end position="732"/>
    </location>
</feature>